<accession>A0ABM4CN46</accession>
<evidence type="ECO:0000256" key="5">
    <source>
        <dbReference type="ARBA" id="ARBA00023002"/>
    </source>
</evidence>
<name>A0ABM4CN46_HYDVU</name>
<evidence type="ECO:0000313" key="9">
    <source>
        <dbReference type="RefSeq" id="XP_065663234.1"/>
    </source>
</evidence>
<dbReference type="PANTHER" id="PTHR23023">
    <property type="entry name" value="DIMETHYLANILINE MONOOXYGENASE"/>
    <property type="match status" value="1"/>
</dbReference>
<proteinExistence type="inferred from homology"/>
<sequence length="564" mass="65597">MANAVEETLDLVIIGAGWSGLLACKYAKEENLQVRVLETRDDLGGVWNFSPDPNVVTVMKNTCTTSSSSVTEISDFPMPCKIGNFPKHSDIWEYLNSYAKKHDLRKKIHFNCRVSKIFKENGVWIICTELNFTYYAKNLMICTGVHQKANRKLEETLFKNYTGELLHSGCLKEFRKEHQDLRIMVLGGGETSSDVLDEWYPHVKSIVWCIPRGQHFFRKYAKLLPHREPQALDKASSRALKLISPQTKGKPGLAWICRWTTSGSLLAYEGHGIPEFRSNNQFFHAFINKHAHVLDYIDYKKVIPKGPIDKVVEKKVFFADGTSVEVDVIIQCTGYQVDFPFLPDAYKCNFSDLYKLVYDVNDTSLSYIGYARPVIGSIPGMAEMTSRWVVRVIAGHVKLATFEERTRVIEEDKKYWEQYFQTTSRRITTLVEAYTYIDSIAKLSNCYPDYWALFKKSPKDFFTAYFAPYNGCCYRLNEPDHCEQALNTLRHHSKGTITPWNLLTILFFRIIMFDWFCDILCNIKYKMQTSPLIRYVQKWRVIRFLDYIWCTPKRLLFDNRSKPR</sequence>
<gene>
    <name evidence="9" type="primary">LOC100204446</name>
</gene>
<dbReference type="EC" id="1.-.-.-" evidence="7"/>
<dbReference type="InterPro" id="IPR050346">
    <property type="entry name" value="FMO-like"/>
</dbReference>
<keyword evidence="8" id="KW-1185">Reference proteome</keyword>
<dbReference type="Pfam" id="PF00743">
    <property type="entry name" value="FMO-like"/>
    <property type="match status" value="1"/>
</dbReference>
<evidence type="ECO:0000256" key="4">
    <source>
        <dbReference type="ARBA" id="ARBA00022857"/>
    </source>
</evidence>
<dbReference type="RefSeq" id="XP_065663234.1">
    <property type="nucleotide sequence ID" value="XM_065807162.1"/>
</dbReference>
<keyword evidence="4 6" id="KW-0521">NADP</keyword>
<comment type="cofactor">
    <cofactor evidence="6 7">
        <name>FAD</name>
        <dbReference type="ChEBI" id="CHEBI:57692"/>
    </cofactor>
</comment>
<evidence type="ECO:0000256" key="6">
    <source>
        <dbReference type="PIRNR" id="PIRNR000332"/>
    </source>
</evidence>
<reference evidence="9" key="1">
    <citation type="submission" date="2025-08" db="UniProtKB">
        <authorList>
            <consortium name="RefSeq"/>
        </authorList>
    </citation>
    <scope>IDENTIFICATION</scope>
</reference>
<dbReference type="SUPFAM" id="SSF51905">
    <property type="entry name" value="FAD/NAD(P)-binding domain"/>
    <property type="match status" value="2"/>
</dbReference>
<protein>
    <recommendedName>
        <fullName evidence="7">Flavin-containing monooxygenase</fullName>
        <ecNumber evidence="7">1.-.-.-</ecNumber>
    </recommendedName>
</protein>
<evidence type="ECO:0000313" key="8">
    <source>
        <dbReference type="Proteomes" id="UP001652625"/>
    </source>
</evidence>
<keyword evidence="6" id="KW-0256">Endoplasmic reticulum</keyword>
<evidence type="ECO:0000256" key="7">
    <source>
        <dbReference type="RuleBase" id="RU361177"/>
    </source>
</evidence>
<keyword evidence="6 7" id="KW-0503">Monooxygenase</keyword>
<dbReference type="PIRSF" id="PIRSF000332">
    <property type="entry name" value="FMO"/>
    <property type="match status" value="1"/>
</dbReference>
<organism evidence="8 9">
    <name type="scientific">Hydra vulgaris</name>
    <name type="common">Hydra</name>
    <name type="synonym">Hydra attenuata</name>
    <dbReference type="NCBI Taxonomy" id="6087"/>
    <lineage>
        <taxon>Eukaryota</taxon>
        <taxon>Metazoa</taxon>
        <taxon>Cnidaria</taxon>
        <taxon>Hydrozoa</taxon>
        <taxon>Hydroidolina</taxon>
        <taxon>Anthoathecata</taxon>
        <taxon>Aplanulata</taxon>
        <taxon>Hydridae</taxon>
        <taxon>Hydra</taxon>
    </lineage>
</organism>
<keyword evidence="6" id="KW-0472">Membrane</keyword>
<dbReference type="InterPro" id="IPR000960">
    <property type="entry name" value="Flavin_mOase"/>
</dbReference>
<dbReference type="PRINTS" id="PR00370">
    <property type="entry name" value="FMOXYGENASE"/>
</dbReference>
<keyword evidence="3 6" id="KW-0274">FAD</keyword>
<comment type="similarity">
    <text evidence="1 6 7">Belongs to the FMO family.</text>
</comment>
<evidence type="ECO:0000256" key="1">
    <source>
        <dbReference type="ARBA" id="ARBA00009183"/>
    </source>
</evidence>
<evidence type="ECO:0000256" key="3">
    <source>
        <dbReference type="ARBA" id="ARBA00022827"/>
    </source>
</evidence>
<keyword evidence="2 6" id="KW-0285">Flavoprotein</keyword>
<dbReference type="InterPro" id="IPR036188">
    <property type="entry name" value="FAD/NAD-bd_sf"/>
</dbReference>
<dbReference type="GO" id="GO:0004497">
    <property type="term" value="F:monooxygenase activity"/>
    <property type="evidence" value="ECO:0007669"/>
    <property type="project" value="UniProtKB-KW"/>
</dbReference>
<comment type="subcellular location">
    <subcellularLocation>
        <location evidence="6">Endoplasmic reticulum membrane</location>
    </subcellularLocation>
</comment>
<keyword evidence="5 6" id="KW-0560">Oxidoreductase</keyword>
<dbReference type="InterPro" id="IPR020946">
    <property type="entry name" value="Flavin_mOase-like"/>
</dbReference>
<dbReference type="Gene3D" id="3.50.50.60">
    <property type="entry name" value="FAD/NAD(P)-binding domain"/>
    <property type="match status" value="3"/>
</dbReference>
<dbReference type="Proteomes" id="UP001652625">
    <property type="component" value="Chromosome 10"/>
</dbReference>
<dbReference type="GeneID" id="100204446"/>
<evidence type="ECO:0000256" key="2">
    <source>
        <dbReference type="ARBA" id="ARBA00022630"/>
    </source>
</evidence>